<dbReference type="Pfam" id="PF07714">
    <property type="entry name" value="PK_Tyr_Ser-Thr"/>
    <property type="match status" value="1"/>
</dbReference>
<feature type="binding site" evidence="6">
    <location>
        <position position="98"/>
    </location>
    <ligand>
        <name>ATP</name>
        <dbReference type="ChEBI" id="CHEBI:30616"/>
    </ligand>
</feature>
<gene>
    <name evidence="9" type="ORF">QN277_005613</name>
</gene>
<keyword evidence="4" id="KW-0418">Kinase</keyword>
<protein>
    <recommendedName>
        <fullName evidence="8">Protein kinase domain-containing protein</fullName>
    </recommendedName>
</protein>
<keyword evidence="10" id="KW-1185">Reference proteome</keyword>
<keyword evidence="7" id="KW-0472">Membrane</keyword>
<keyword evidence="3 6" id="KW-0547">Nucleotide-binding</keyword>
<dbReference type="InterPro" id="IPR011009">
    <property type="entry name" value="Kinase-like_dom_sf"/>
</dbReference>
<evidence type="ECO:0000256" key="5">
    <source>
        <dbReference type="ARBA" id="ARBA00022840"/>
    </source>
</evidence>
<accession>A0AAE1JXD7</accession>
<evidence type="ECO:0000256" key="2">
    <source>
        <dbReference type="ARBA" id="ARBA00022679"/>
    </source>
</evidence>
<keyword evidence="2" id="KW-0808">Transferase</keyword>
<feature type="transmembrane region" description="Helical" evidence="7">
    <location>
        <begin position="430"/>
        <end position="452"/>
    </location>
</feature>
<dbReference type="PROSITE" id="PS00107">
    <property type="entry name" value="PROTEIN_KINASE_ATP"/>
    <property type="match status" value="1"/>
</dbReference>
<keyword evidence="7" id="KW-1133">Transmembrane helix</keyword>
<dbReference type="Proteomes" id="UP001293593">
    <property type="component" value="Unassembled WGS sequence"/>
</dbReference>
<dbReference type="InterPro" id="IPR052101">
    <property type="entry name" value="Plant_StressResp_Kinase"/>
</dbReference>
<feature type="transmembrane region" description="Helical" evidence="7">
    <location>
        <begin position="464"/>
        <end position="484"/>
    </location>
</feature>
<dbReference type="EMBL" id="JAWXYG010000011">
    <property type="protein sequence ID" value="KAK4259265.1"/>
    <property type="molecule type" value="Genomic_DNA"/>
</dbReference>
<evidence type="ECO:0000256" key="6">
    <source>
        <dbReference type="PROSITE-ProRule" id="PRU10141"/>
    </source>
</evidence>
<evidence type="ECO:0000256" key="4">
    <source>
        <dbReference type="ARBA" id="ARBA00022777"/>
    </source>
</evidence>
<evidence type="ECO:0000313" key="10">
    <source>
        <dbReference type="Proteomes" id="UP001293593"/>
    </source>
</evidence>
<comment type="caution">
    <text evidence="9">The sequence shown here is derived from an EMBL/GenBank/DDBJ whole genome shotgun (WGS) entry which is preliminary data.</text>
</comment>
<dbReference type="SUPFAM" id="SSF56112">
    <property type="entry name" value="Protein kinase-like (PK-like)"/>
    <property type="match status" value="1"/>
</dbReference>
<dbReference type="InterPro" id="IPR000719">
    <property type="entry name" value="Prot_kinase_dom"/>
</dbReference>
<dbReference type="Gene3D" id="1.10.510.10">
    <property type="entry name" value="Transferase(Phosphotransferase) domain 1"/>
    <property type="match status" value="1"/>
</dbReference>
<evidence type="ECO:0000256" key="3">
    <source>
        <dbReference type="ARBA" id="ARBA00022741"/>
    </source>
</evidence>
<dbReference type="AlphaFoldDB" id="A0AAE1JXD7"/>
<evidence type="ECO:0000259" key="8">
    <source>
        <dbReference type="PROSITE" id="PS50011"/>
    </source>
</evidence>
<evidence type="ECO:0000313" key="9">
    <source>
        <dbReference type="EMBL" id="KAK4259265.1"/>
    </source>
</evidence>
<keyword evidence="1" id="KW-0597">Phosphoprotein</keyword>
<evidence type="ECO:0000256" key="7">
    <source>
        <dbReference type="SAM" id="Phobius"/>
    </source>
</evidence>
<evidence type="ECO:0000256" key="1">
    <source>
        <dbReference type="ARBA" id="ARBA00022553"/>
    </source>
</evidence>
<dbReference type="InterPro" id="IPR017441">
    <property type="entry name" value="Protein_kinase_ATP_BS"/>
</dbReference>
<keyword evidence="5 6" id="KW-0067">ATP-binding</keyword>
<dbReference type="PANTHER" id="PTHR47983:SF3">
    <property type="entry name" value="OS05G0135800 PROTEIN"/>
    <property type="match status" value="1"/>
</dbReference>
<keyword evidence="7" id="KW-0812">Transmembrane</keyword>
<reference evidence="9" key="1">
    <citation type="submission" date="2023-10" db="EMBL/GenBank/DDBJ databases">
        <title>Chromosome-level genome of the transformable northern wattle, Acacia crassicarpa.</title>
        <authorList>
            <person name="Massaro I."/>
            <person name="Sinha N.R."/>
            <person name="Poethig S."/>
            <person name="Leichty A.R."/>
        </authorList>
    </citation>
    <scope>NUCLEOTIDE SEQUENCE</scope>
    <source>
        <strain evidence="9">Acra3RX</strain>
        <tissue evidence="9">Leaf</tissue>
    </source>
</reference>
<dbReference type="GO" id="GO:0004672">
    <property type="term" value="F:protein kinase activity"/>
    <property type="evidence" value="ECO:0007669"/>
    <property type="project" value="InterPro"/>
</dbReference>
<dbReference type="PROSITE" id="PS50011">
    <property type="entry name" value="PROTEIN_KINASE_DOM"/>
    <property type="match status" value="1"/>
</dbReference>
<organism evidence="9 10">
    <name type="scientific">Acacia crassicarpa</name>
    <name type="common">northern wattle</name>
    <dbReference type="NCBI Taxonomy" id="499986"/>
    <lineage>
        <taxon>Eukaryota</taxon>
        <taxon>Viridiplantae</taxon>
        <taxon>Streptophyta</taxon>
        <taxon>Embryophyta</taxon>
        <taxon>Tracheophyta</taxon>
        <taxon>Spermatophyta</taxon>
        <taxon>Magnoliopsida</taxon>
        <taxon>eudicotyledons</taxon>
        <taxon>Gunneridae</taxon>
        <taxon>Pentapetalae</taxon>
        <taxon>rosids</taxon>
        <taxon>fabids</taxon>
        <taxon>Fabales</taxon>
        <taxon>Fabaceae</taxon>
        <taxon>Caesalpinioideae</taxon>
        <taxon>mimosoid clade</taxon>
        <taxon>Acacieae</taxon>
        <taxon>Acacia</taxon>
    </lineage>
</organism>
<proteinExistence type="predicted"/>
<dbReference type="PANTHER" id="PTHR47983">
    <property type="entry name" value="PTO-INTERACTING PROTEIN 1-LIKE"/>
    <property type="match status" value="1"/>
</dbReference>
<name>A0AAE1JXD7_9FABA</name>
<dbReference type="GO" id="GO:0005524">
    <property type="term" value="F:ATP binding"/>
    <property type="evidence" value="ECO:0007669"/>
    <property type="project" value="UniProtKB-UniRule"/>
</dbReference>
<dbReference type="InterPro" id="IPR001245">
    <property type="entry name" value="Ser-Thr/Tyr_kinase_cat_dom"/>
</dbReference>
<sequence length="789" mass="89061">MSCFSYCEDDAHLKAAESGRPYVVKHSTGNDGNYHASEAAKQSAQTVRVQPIEVPTISASELNEIADNFGTNSLIGEGSYGRIYYGVLKNSVAATIKKLKASKQPTDEFLAQFSMVSGLKHENSVQLLGYCVDGSFHVLAYEFASNGSLHDILHGRKGVKGAQPSPALSWTQSVKVTIGATKGLEYSHVAKIADFDLSNQAPDMAARFHFSAREVHITCLINCSISHSVFTFTWTSREALLTNYQNRIDLKSRLWDFFDNSSIRIWISNNYWATDLLWDDYEMMTRKLSTRPKGMQQDSFAVSWILIWGKLWNSKNQGLNFNFIYDPGGVISIFFPKYIFQFCLLQDVISLGLLYICLAKSFTSCGKDNCFSVWADCSKKIVQLGVIILDPTIVTITFEIVGASYEWHCVAHQNFENYTCVVLESIINEGILYVASSPLVASSLYIIWFTWVSYIDNGKNCRSFVRLLLVHSCWLAAVFVDVTFHDVGVLIWFSLWILNTHGLLNCGACLTGNLSQIIYTTSCQVQILVLNCPHFLSQRKGEFPCHGTKLNTGFAQALHIPWKRNYTAGELSLDPLMLKLCLPNLRTNNMTLCAILIDNQVLIISCPLWKHNQLFCMKLSIITIKLVASYWLVSSICNGPKEDLEMQLFQEYYATVLAKLTTYFAKGWGCPTDDTLIRLEAYVPIPAHLMLRFGNYEPIGFDIFHVPLHFCLLHWVTGQFNIMTLSPNLDLEDKVYFNGGSNVMVIRDLGQGHKGFGPRWEPNGKPKHNNSQLWQWRQYIIGENGYGRV</sequence>
<feature type="domain" description="Protein kinase" evidence="8">
    <location>
        <begin position="69"/>
        <end position="335"/>
    </location>
</feature>